<proteinExistence type="predicted"/>
<dbReference type="PANTHER" id="PTHR34214:SF3">
    <property type="entry name" value="PROTEIN CONSERVED IN THE GREEN LINEAGE AND DIATOMS 27, CHLOROPLASTIC"/>
    <property type="match status" value="1"/>
</dbReference>
<organism evidence="2 3">
    <name type="scientific">Drouetiella hepatica Uher 2000/2452</name>
    <dbReference type="NCBI Taxonomy" id="904376"/>
    <lineage>
        <taxon>Bacteria</taxon>
        <taxon>Bacillati</taxon>
        <taxon>Cyanobacteriota</taxon>
        <taxon>Cyanophyceae</taxon>
        <taxon>Oculatellales</taxon>
        <taxon>Oculatellaceae</taxon>
        <taxon>Drouetiella</taxon>
    </lineage>
</organism>
<gene>
    <name evidence="2" type="ORF">KME15_21510</name>
</gene>
<dbReference type="PANTHER" id="PTHR34214">
    <property type="match status" value="1"/>
</dbReference>
<evidence type="ECO:0000313" key="3">
    <source>
        <dbReference type="Proteomes" id="UP000757435"/>
    </source>
</evidence>
<comment type="caution">
    <text evidence="2">The sequence shown here is derived from an EMBL/GenBank/DDBJ whole genome shotgun (WGS) entry which is preliminary data.</text>
</comment>
<dbReference type="AlphaFoldDB" id="A0A951QG76"/>
<protein>
    <submittedName>
        <fullName evidence="2">CGLD27 family protein</fullName>
    </submittedName>
</protein>
<dbReference type="Proteomes" id="UP000757435">
    <property type="component" value="Unassembled WGS sequence"/>
</dbReference>
<feature type="transmembrane region" description="Helical" evidence="1">
    <location>
        <begin position="146"/>
        <end position="164"/>
    </location>
</feature>
<evidence type="ECO:0000256" key="1">
    <source>
        <dbReference type="SAM" id="Phobius"/>
    </source>
</evidence>
<keyword evidence="1" id="KW-1133">Transmembrane helix</keyword>
<accession>A0A951QG76</accession>
<reference evidence="2" key="1">
    <citation type="submission" date="2021-05" db="EMBL/GenBank/DDBJ databases">
        <authorList>
            <person name="Pietrasiak N."/>
            <person name="Ward R."/>
            <person name="Stajich J.E."/>
            <person name="Kurbessoian T."/>
        </authorList>
    </citation>
    <scope>NUCLEOTIDE SEQUENCE</scope>
    <source>
        <strain evidence="2">UHER 2000/2452</strain>
    </source>
</reference>
<feature type="transmembrane region" description="Helical" evidence="1">
    <location>
        <begin position="39"/>
        <end position="59"/>
    </location>
</feature>
<feature type="transmembrane region" description="Helical" evidence="1">
    <location>
        <begin position="71"/>
        <end position="92"/>
    </location>
</feature>
<dbReference type="Pfam" id="PF06799">
    <property type="entry name" value="CGLD27-like"/>
    <property type="match status" value="1"/>
</dbReference>
<name>A0A951QG76_9CYAN</name>
<keyword evidence="1" id="KW-0472">Membrane</keyword>
<sequence length="165" mass="18915">MPSSAPVCPVPTEQQPINEYQELKESWFFRWATLDLKGFIKPIAVLWTLSWLVSAPVAATSFHVSKYPAQFFIFGAAGAMVIPLLALLRLYLGWVYVCDRLSNATIFYEESGWYDGQEWTKPEEVLQRDNLIVNYQLKSVLQRLKMTFGIILALFILGGVVWMFL</sequence>
<evidence type="ECO:0000313" key="2">
    <source>
        <dbReference type="EMBL" id="MBW4661260.1"/>
    </source>
</evidence>
<keyword evidence="1" id="KW-0812">Transmembrane</keyword>
<reference evidence="2" key="2">
    <citation type="journal article" date="2022" name="Microbiol. Resour. Announc.">
        <title>Metagenome Sequencing to Explore Phylogenomics of Terrestrial Cyanobacteria.</title>
        <authorList>
            <person name="Ward R.D."/>
            <person name="Stajich J.E."/>
            <person name="Johansen J.R."/>
            <person name="Huntemann M."/>
            <person name="Clum A."/>
            <person name="Foster B."/>
            <person name="Foster B."/>
            <person name="Roux S."/>
            <person name="Palaniappan K."/>
            <person name="Varghese N."/>
            <person name="Mukherjee S."/>
            <person name="Reddy T.B.K."/>
            <person name="Daum C."/>
            <person name="Copeland A."/>
            <person name="Chen I.A."/>
            <person name="Ivanova N.N."/>
            <person name="Kyrpides N.C."/>
            <person name="Shapiro N."/>
            <person name="Eloe-Fadrosh E.A."/>
            <person name="Pietrasiak N."/>
        </authorList>
    </citation>
    <scope>NUCLEOTIDE SEQUENCE</scope>
    <source>
        <strain evidence="2">UHER 2000/2452</strain>
    </source>
</reference>
<dbReference type="InterPro" id="IPR009631">
    <property type="entry name" value="CGLD27-like"/>
</dbReference>
<dbReference type="EMBL" id="JAHHHD010000033">
    <property type="protein sequence ID" value="MBW4661260.1"/>
    <property type="molecule type" value="Genomic_DNA"/>
</dbReference>